<dbReference type="Pfam" id="PF00440">
    <property type="entry name" value="TetR_N"/>
    <property type="match status" value="1"/>
</dbReference>
<feature type="compositionally biased region" description="Basic and acidic residues" evidence="5">
    <location>
        <begin position="161"/>
        <end position="171"/>
    </location>
</feature>
<reference evidence="7 8" key="1">
    <citation type="submission" date="2016-10" db="EMBL/GenBank/DDBJ databases">
        <authorList>
            <person name="de Groot N.N."/>
        </authorList>
    </citation>
    <scope>NUCLEOTIDE SEQUENCE [LARGE SCALE GENOMIC DNA]</scope>
    <source>
        <strain evidence="7 8">DSM 44908</strain>
    </source>
</reference>
<feature type="compositionally biased region" description="Basic residues" evidence="5">
    <location>
        <begin position="177"/>
        <end position="207"/>
    </location>
</feature>
<dbReference type="Gene3D" id="1.10.357.10">
    <property type="entry name" value="Tetracycline Repressor, domain 2"/>
    <property type="match status" value="1"/>
</dbReference>
<evidence type="ECO:0000256" key="3">
    <source>
        <dbReference type="ARBA" id="ARBA00023163"/>
    </source>
</evidence>
<organism evidence="7 8">
    <name type="scientific">Rhodococcoides kroppenstedtii</name>
    <dbReference type="NCBI Taxonomy" id="293050"/>
    <lineage>
        <taxon>Bacteria</taxon>
        <taxon>Bacillati</taxon>
        <taxon>Actinomycetota</taxon>
        <taxon>Actinomycetes</taxon>
        <taxon>Mycobacteriales</taxon>
        <taxon>Nocardiaceae</taxon>
        <taxon>Rhodococcoides</taxon>
    </lineage>
</organism>
<dbReference type="EMBL" id="FOJN01000008">
    <property type="protein sequence ID" value="SFA53871.1"/>
    <property type="molecule type" value="Genomic_DNA"/>
</dbReference>
<name>A0A1I0TQ15_9NOCA</name>
<sequence>MTSAHATARRAELFDAVVALFLADGFAHFTLDEIAGRLHCSKSTLYTLAPSKDELVVAAVRHFFRAATDAVDAADRAASDAGGERVTARRLAAYLGAVGEALAPASESFVSDLAAFEPTRSVYERNTAAAADRVRRHRRRRRAGRGRPRRPRDLRRRRRRVGDGVHSDPRPRPSYRLGRRHRLSRTRRPAHPRRHAMTFRLHSGRHR</sequence>
<protein>
    <submittedName>
        <fullName evidence="7">Transcriptional regulator, TetR family</fullName>
    </submittedName>
</protein>
<feature type="domain" description="HTH tetR-type" evidence="6">
    <location>
        <begin position="7"/>
        <end position="67"/>
    </location>
</feature>
<keyword evidence="1" id="KW-0805">Transcription regulation</keyword>
<dbReference type="GO" id="GO:0000976">
    <property type="term" value="F:transcription cis-regulatory region binding"/>
    <property type="evidence" value="ECO:0007669"/>
    <property type="project" value="TreeGrafter"/>
</dbReference>
<evidence type="ECO:0000313" key="7">
    <source>
        <dbReference type="EMBL" id="SFA53871.1"/>
    </source>
</evidence>
<evidence type="ECO:0000256" key="4">
    <source>
        <dbReference type="PROSITE-ProRule" id="PRU00335"/>
    </source>
</evidence>
<feature type="DNA-binding region" description="H-T-H motif" evidence="4">
    <location>
        <begin position="30"/>
        <end position="49"/>
    </location>
</feature>
<dbReference type="PANTHER" id="PTHR30055:SF234">
    <property type="entry name" value="HTH-TYPE TRANSCRIPTIONAL REGULATOR BETI"/>
    <property type="match status" value="1"/>
</dbReference>
<evidence type="ECO:0000313" key="8">
    <source>
        <dbReference type="Proteomes" id="UP000182054"/>
    </source>
</evidence>
<dbReference type="Proteomes" id="UP000182054">
    <property type="component" value="Unassembled WGS sequence"/>
</dbReference>
<feature type="region of interest" description="Disordered" evidence="5">
    <location>
        <begin position="127"/>
        <end position="207"/>
    </location>
</feature>
<dbReference type="PANTHER" id="PTHR30055">
    <property type="entry name" value="HTH-TYPE TRANSCRIPTIONAL REGULATOR RUTR"/>
    <property type="match status" value="1"/>
</dbReference>
<accession>A0A1I0TQ15</accession>
<dbReference type="InterPro" id="IPR009057">
    <property type="entry name" value="Homeodomain-like_sf"/>
</dbReference>
<evidence type="ECO:0000259" key="6">
    <source>
        <dbReference type="PROSITE" id="PS50977"/>
    </source>
</evidence>
<dbReference type="AlphaFoldDB" id="A0A1I0TQ15"/>
<keyword evidence="3" id="KW-0804">Transcription</keyword>
<gene>
    <name evidence="7" type="ORF">SAMN05444374_108152</name>
</gene>
<evidence type="ECO:0000256" key="2">
    <source>
        <dbReference type="ARBA" id="ARBA00023125"/>
    </source>
</evidence>
<dbReference type="InterPro" id="IPR001647">
    <property type="entry name" value="HTH_TetR"/>
</dbReference>
<dbReference type="InterPro" id="IPR050109">
    <property type="entry name" value="HTH-type_TetR-like_transc_reg"/>
</dbReference>
<proteinExistence type="predicted"/>
<keyword evidence="2 4" id="KW-0238">DNA-binding</keyword>
<dbReference type="GO" id="GO:0003700">
    <property type="term" value="F:DNA-binding transcription factor activity"/>
    <property type="evidence" value="ECO:0007669"/>
    <property type="project" value="TreeGrafter"/>
</dbReference>
<evidence type="ECO:0000256" key="1">
    <source>
        <dbReference type="ARBA" id="ARBA00023015"/>
    </source>
</evidence>
<evidence type="ECO:0000256" key="5">
    <source>
        <dbReference type="SAM" id="MobiDB-lite"/>
    </source>
</evidence>
<dbReference type="SUPFAM" id="SSF46689">
    <property type="entry name" value="Homeodomain-like"/>
    <property type="match status" value="1"/>
</dbReference>
<feature type="compositionally biased region" description="Basic residues" evidence="5">
    <location>
        <begin position="134"/>
        <end position="160"/>
    </location>
</feature>
<dbReference type="PROSITE" id="PS50977">
    <property type="entry name" value="HTH_TETR_2"/>
    <property type="match status" value="1"/>
</dbReference>